<evidence type="ECO:0000313" key="2">
    <source>
        <dbReference type="Proteomes" id="UP001056120"/>
    </source>
</evidence>
<protein>
    <submittedName>
        <fullName evidence="1">Uncharacterized protein</fullName>
    </submittedName>
</protein>
<reference evidence="2" key="1">
    <citation type="journal article" date="2022" name="Mol. Ecol. Resour.">
        <title>The genomes of chicory, endive, great burdock and yacon provide insights into Asteraceae palaeo-polyploidization history and plant inulin production.</title>
        <authorList>
            <person name="Fan W."/>
            <person name="Wang S."/>
            <person name="Wang H."/>
            <person name="Wang A."/>
            <person name="Jiang F."/>
            <person name="Liu H."/>
            <person name="Zhao H."/>
            <person name="Xu D."/>
            <person name="Zhang Y."/>
        </authorList>
    </citation>
    <scope>NUCLEOTIDE SEQUENCE [LARGE SCALE GENOMIC DNA]</scope>
    <source>
        <strain evidence="2">cv. Yunnan</strain>
    </source>
</reference>
<organism evidence="1 2">
    <name type="scientific">Smallanthus sonchifolius</name>
    <dbReference type="NCBI Taxonomy" id="185202"/>
    <lineage>
        <taxon>Eukaryota</taxon>
        <taxon>Viridiplantae</taxon>
        <taxon>Streptophyta</taxon>
        <taxon>Embryophyta</taxon>
        <taxon>Tracheophyta</taxon>
        <taxon>Spermatophyta</taxon>
        <taxon>Magnoliopsida</taxon>
        <taxon>eudicotyledons</taxon>
        <taxon>Gunneridae</taxon>
        <taxon>Pentapetalae</taxon>
        <taxon>asterids</taxon>
        <taxon>campanulids</taxon>
        <taxon>Asterales</taxon>
        <taxon>Asteraceae</taxon>
        <taxon>Asteroideae</taxon>
        <taxon>Heliantheae alliance</taxon>
        <taxon>Millerieae</taxon>
        <taxon>Smallanthus</taxon>
    </lineage>
</organism>
<name>A0ACB9BUG3_9ASTR</name>
<reference evidence="1 2" key="2">
    <citation type="journal article" date="2022" name="Mol. Ecol. Resour.">
        <title>The genomes of chicory, endive, great burdock and yacon provide insights into Asteraceae paleo-polyploidization history and plant inulin production.</title>
        <authorList>
            <person name="Fan W."/>
            <person name="Wang S."/>
            <person name="Wang H."/>
            <person name="Wang A."/>
            <person name="Jiang F."/>
            <person name="Liu H."/>
            <person name="Zhao H."/>
            <person name="Xu D."/>
            <person name="Zhang Y."/>
        </authorList>
    </citation>
    <scope>NUCLEOTIDE SEQUENCE [LARGE SCALE GENOMIC DNA]</scope>
    <source>
        <strain evidence="2">cv. Yunnan</strain>
        <tissue evidence="1">Leaves</tissue>
    </source>
</reference>
<accession>A0ACB9BUG3</accession>
<dbReference type="Proteomes" id="UP001056120">
    <property type="component" value="Linkage Group LG22"/>
</dbReference>
<evidence type="ECO:0000313" key="1">
    <source>
        <dbReference type="EMBL" id="KAI3725643.1"/>
    </source>
</evidence>
<sequence length="219" mass="23935">MFTGAMMLFQGNLVHFSSRKLLVYAPTYQHTTTVVTTGVEALAASPAPSPYTVNKSFDANVVMVLSVLLCAIVCSLGLNSIIRCALRCSSLFRSQSITSQDNTPTRLANTGIKKKALNTFPTVRYWEGLKLPGLDKECAICLSDFVSEEQVKILPICSHGFHVQCVDKWLGSHSSCPTCRHSLVEICEKILSDGERSNRIPSQFNGRNSTNVSAISMTP</sequence>
<dbReference type="EMBL" id="CM042039">
    <property type="protein sequence ID" value="KAI3725643.1"/>
    <property type="molecule type" value="Genomic_DNA"/>
</dbReference>
<gene>
    <name evidence="1" type="ORF">L1987_65434</name>
</gene>
<comment type="caution">
    <text evidence="1">The sequence shown here is derived from an EMBL/GenBank/DDBJ whole genome shotgun (WGS) entry which is preliminary data.</text>
</comment>
<keyword evidence="2" id="KW-1185">Reference proteome</keyword>
<proteinExistence type="predicted"/>